<dbReference type="InterPro" id="IPR001173">
    <property type="entry name" value="Glyco_trans_2-like"/>
</dbReference>
<keyword evidence="4 11" id="KW-0808">Transferase</keyword>
<name>A0A2M9BU09_9MICO</name>
<evidence type="ECO:0000313" key="12">
    <source>
        <dbReference type="Proteomes" id="UP000230161"/>
    </source>
</evidence>
<evidence type="ECO:0000256" key="2">
    <source>
        <dbReference type="ARBA" id="ARBA00022475"/>
    </source>
</evidence>
<dbReference type="Gene3D" id="3.90.550.10">
    <property type="entry name" value="Spore Coat Polysaccharide Biosynthesis Protein SpsA, Chain A"/>
    <property type="match status" value="1"/>
</dbReference>
<evidence type="ECO:0000256" key="5">
    <source>
        <dbReference type="ARBA" id="ARBA00023136"/>
    </source>
</evidence>
<dbReference type="Proteomes" id="UP000230161">
    <property type="component" value="Unassembled WGS sequence"/>
</dbReference>
<comment type="pathway">
    <text evidence="7">Carotenoid biosynthesis; staphyloxanthin biosynthesis; staphyloxanthin from farnesyl diphosphate: step 4/5.</text>
</comment>
<evidence type="ECO:0000256" key="1">
    <source>
        <dbReference type="ARBA" id="ARBA00004236"/>
    </source>
</evidence>
<evidence type="ECO:0000313" key="11">
    <source>
        <dbReference type="EMBL" id="PJJ61402.1"/>
    </source>
</evidence>
<keyword evidence="12" id="KW-1185">Reference proteome</keyword>
<comment type="similarity">
    <text evidence="8">Belongs to the glycosyltransferase 2 family. CrtQ subfamily.</text>
</comment>
<comment type="function">
    <text evidence="6">Catalyzes the glycosylation of 4,4'-diaponeurosporenoate, i.e. the esterification of glucose at the C1'' position with the carboxyl group of 4,4'-diaponeurosporenic acid, to form glycosyl-4,4'-diaponeurosporenoate. This is a step in the biosynthesis of staphyloxanthin, an orange pigment present in most staphylococci strains.</text>
</comment>
<dbReference type="AlphaFoldDB" id="A0A2M9BU09"/>
<dbReference type="PANTHER" id="PTHR43646:SF2">
    <property type="entry name" value="GLYCOSYLTRANSFERASE 2-LIKE DOMAIN-CONTAINING PROTEIN"/>
    <property type="match status" value="1"/>
</dbReference>
<keyword evidence="2" id="KW-1003">Cell membrane</keyword>
<dbReference type="Pfam" id="PF00535">
    <property type="entry name" value="Glycos_transf_2"/>
    <property type="match status" value="1"/>
</dbReference>
<comment type="caution">
    <text evidence="11">The sequence shown here is derived from an EMBL/GenBank/DDBJ whole genome shotgun (WGS) entry which is preliminary data.</text>
</comment>
<proteinExistence type="inferred from homology"/>
<evidence type="ECO:0000256" key="9">
    <source>
        <dbReference type="ARBA" id="ARBA00040345"/>
    </source>
</evidence>
<dbReference type="SUPFAM" id="SSF53448">
    <property type="entry name" value="Nucleotide-diphospho-sugar transferases"/>
    <property type="match status" value="1"/>
</dbReference>
<protein>
    <recommendedName>
        <fullName evidence="9">4,4'-diaponeurosporenoate glycosyltransferase</fullName>
    </recommendedName>
</protein>
<dbReference type="RefSeq" id="WP_100345158.1">
    <property type="nucleotide sequence ID" value="NZ_PGFB01000004.1"/>
</dbReference>
<evidence type="ECO:0000256" key="3">
    <source>
        <dbReference type="ARBA" id="ARBA00022676"/>
    </source>
</evidence>
<gene>
    <name evidence="11" type="ORF">CLV54_2347</name>
</gene>
<evidence type="ECO:0000256" key="4">
    <source>
        <dbReference type="ARBA" id="ARBA00022679"/>
    </source>
</evidence>
<dbReference type="GO" id="GO:0005886">
    <property type="term" value="C:plasma membrane"/>
    <property type="evidence" value="ECO:0007669"/>
    <property type="project" value="UniProtKB-SubCell"/>
</dbReference>
<dbReference type="PANTHER" id="PTHR43646">
    <property type="entry name" value="GLYCOSYLTRANSFERASE"/>
    <property type="match status" value="1"/>
</dbReference>
<organism evidence="11 12">
    <name type="scientific">Compostimonas suwonensis</name>
    <dbReference type="NCBI Taxonomy" id="1048394"/>
    <lineage>
        <taxon>Bacteria</taxon>
        <taxon>Bacillati</taxon>
        <taxon>Actinomycetota</taxon>
        <taxon>Actinomycetes</taxon>
        <taxon>Micrococcales</taxon>
        <taxon>Microbacteriaceae</taxon>
        <taxon>Compostimonas</taxon>
    </lineage>
</organism>
<keyword evidence="5" id="KW-0472">Membrane</keyword>
<dbReference type="OrthoDB" id="9802632at2"/>
<evidence type="ECO:0000256" key="6">
    <source>
        <dbReference type="ARBA" id="ARBA00037281"/>
    </source>
</evidence>
<dbReference type="CDD" id="cd00761">
    <property type="entry name" value="Glyco_tranf_GTA_type"/>
    <property type="match status" value="1"/>
</dbReference>
<dbReference type="GO" id="GO:0016757">
    <property type="term" value="F:glycosyltransferase activity"/>
    <property type="evidence" value="ECO:0007669"/>
    <property type="project" value="UniProtKB-KW"/>
</dbReference>
<sequence>MTTISVVIPAYNDAEMLRRCLRALSEQIREADEVIVVDNASTDDTAAVARAAGATLLSEPVQGIWPAASRGYDAARGDIIARLDADSIPPADWTMHLEAEFTADPGTAVITGPGDFYDGSAIAVFLGKYLYIGGYFWSMSIWLDHSPIFGSNFAMRREVWEQARGTVHRDMRAVHDDLDLSFALQPGDVVLYDPTLRVGISGRPFSSWRGFGRRLHWAYLTLRMHWPQDSPWRRRQARKALVENGDDATAWS</sequence>
<dbReference type="InterPro" id="IPR029044">
    <property type="entry name" value="Nucleotide-diphossugar_trans"/>
</dbReference>
<evidence type="ECO:0000256" key="7">
    <source>
        <dbReference type="ARBA" id="ARBA00037904"/>
    </source>
</evidence>
<evidence type="ECO:0000259" key="10">
    <source>
        <dbReference type="Pfam" id="PF00535"/>
    </source>
</evidence>
<reference evidence="11 12" key="1">
    <citation type="submission" date="2017-11" db="EMBL/GenBank/DDBJ databases">
        <title>Genomic Encyclopedia of Archaeal and Bacterial Type Strains, Phase II (KMG-II): From Individual Species to Whole Genera.</title>
        <authorList>
            <person name="Goeker M."/>
        </authorList>
    </citation>
    <scope>NUCLEOTIDE SEQUENCE [LARGE SCALE GENOMIC DNA]</scope>
    <source>
        <strain evidence="11 12">DSM 25625</strain>
    </source>
</reference>
<evidence type="ECO:0000256" key="8">
    <source>
        <dbReference type="ARBA" id="ARBA00038120"/>
    </source>
</evidence>
<comment type="subcellular location">
    <subcellularLocation>
        <location evidence="1">Cell membrane</location>
    </subcellularLocation>
</comment>
<feature type="domain" description="Glycosyltransferase 2-like" evidence="10">
    <location>
        <begin position="5"/>
        <end position="127"/>
    </location>
</feature>
<accession>A0A2M9BU09</accession>
<keyword evidence="3" id="KW-0328">Glycosyltransferase</keyword>
<dbReference type="EMBL" id="PGFB01000004">
    <property type="protein sequence ID" value="PJJ61402.1"/>
    <property type="molecule type" value="Genomic_DNA"/>
</dbReference>